<protein>
    <submittedName>
        <fullName evidence="2">Uncharacterized protein</fullName>
    </submittedName>
</protein>
<dbReference type="Proteomes" id="UP000781173">
    <property type="component" value="Unassembled WGS sequence"/>
</dbReference>
<dbReference type="AlphaFoldDB" id="A0A952DUH3"/>
<keyword evidence="1" id="KW-1133">Transmembrane helix</keyword>
<proteinExistence type="predicted"/>
<evidence type="ECO:0000313" key="3">
    <source>
        <dbReference type="Proteomes" id="UP000781173"/>
    </source>
</evidence>
<comment type="caution">
    <text evidence="2">The sequence shown here is derived from an EMBL/GenBank/DDBJ whole genome shotgun (WGS) entry which is preliminary data.</text>
</comment>
<organism evidence="2 3">
    <name type="scientific">Candidatus Dojkabacteria bacterium</name>
    <dbReference type="NCBI Taxonomy" id="2099670"/>
    <lineage>
        <taxon>Bacteria</taxon>
        <taxon>Candidatus Dojkabacteria</taxon>
    </lineage>
</organism>
<evidence type="ECO:0000313" key="2">
    <source>
        <dbReference type="EMBL" id="MBW7953779.1"/>
    </source>
</evidence>
<reference evidence="2" key="1">
    <citation type="journal article" date="2022" name="ISME J.">
        <title>A general approach to explore prokaryotic protein glycosylation reveals the unique surface layer modulation of an anammox bacterium.</title>
        <authorList>
            <person name="Pabst M."/>
            <person name="Grouzdev D.S."/>
            <person name="Lawson C.E."/>
            <person name="Kleikamp H.B.C."/>
            <person name="de Ram C."/>
            <person name="Louwen R."/>
            <person name="Lin Y.M."/>
            <person name="Lucker S."/>
            <person name="van Loosdrecht M.C.M."/>
            <person name="Laureni M."/>
        </authorList>
    </citation>
    <scope>NUCLEOTIDE SEQUENCE</scope>
    <source>
        <strain evidence="2">BROCD043</strain>
    </source>
</reference>
<name>A0A952DUH3_9BACT</name>
<accession>A0A952DUH3</accession>
<gene>
    <name evidence="2" type="ORF">H3C67_03245</name>
</gene>
<feature type="transmembrane region" description="Helical" evidence="1">
    <location>
        <begin position="110"/>
        <end position="132"/>
    </location>
</feature>
<feature type="transmembrane region" description="Helical" evidence="1">
    <location>
        <begin position="62"/>
        <end position="90"/>
    </location>
</feature>
<sequence>MKRIDSLILFLKRLGVLLVVLTMLLLPLLVGSFDSVNAQGLTLPCDLNDPNCEPPQLRELQYVVIRFIYAAWAFGGIVFMLLLVVIGFIYLTSAGDEQKAEQAKKRGGQWVIGVLLYFLSQPVVATIMRGLISNEAECYANLRDPGFTFFFSTVCSETGSQNQGDDSVAPTGATATPTSSLISSVSDGVGGCCDIGSAAGSSNGCYGTDGGLPPETCTVSNVACQSGLSCAPSEVNVFPEDYGIPNSPCVEEGREYKFNLPNGTTRRYKCTAHPVNTGDFWWTLI</sequence>
<dbReference type="EMBL" id="JACFOF010000006">
    <property type="protein sequence ID" value="MBW7953779.1"/>
    <property type="molecule type" value="Genomic_DNA"/>
</dbReference>
<keyword evidence="1" id="KW-0812">Transmembrane</keyword>
<evidence type="ECO:0000256" key="1">
    <source>
        <dbReference type="SAM" id="Phobius"/>
    </source>
</evidence>
<keyword evidence="1" id="KW-0472">Membrane</keyword>